<dbReference type="RefSeq" id="WP_283413267.1">
    <property type="nucleotide sequence ID" value="NZ_FXUA01000004.1"/>
</dbReference>
<evidence type="ECO:0000256" key="1">
    <source>
        <dbReference type="SAM" id="Phobius"/>
    </source>
</evidence>
<organism evidence="2 3">
    <name type="scientific">Algoriphagus winogradskyi</name>
    <dbReference type="NCBI Taxonomy" id="237017"/>
    <lineage>
        <taxon>Bacteria</taxon>
        <taxon>Pseudomonadati</taxon>
        <taxon>Bacteroidota</taxon>
        <taxon>Cytophagia</taxon>
        <taxon>Cytophagales</taxon>
        <taxon>Cyclobacteriaceae</taxon>
        <taxon>Algoriphagus</taxon>
    </lineage>
</organism>
<accession>A0ABY1P4D4</accession>
<dbReference type="EMBL" id="FXUA01000004">
    <property type="protein sequence ID" value="SMP25220.1"/>
    <property type="molecule type" value="Genomic_DNA"/>
</dbReference>
<keyword evidence="1" id="KW-0472">Membrane</keyword>
<feature type="transmembrane region" description="Helical" evidence="1">
    <location>
        <begin position="69"/>
        <end position="86"/>
    </location>
</feature>
<sequence length="155" mass="17090">MEIQKIQTYFSKPEKVLLGACVATASKTGLSILAIRIMILVLTIFYIPIGLLLYLGLFLGLVLNKGKTLTFALFGTLIGIPLSYYFQPEVVQNWRGGSGVFGYLKNFLSMVEEYDRLVGNGWALVQNMLLAIVVTTLIGGAIGYYLDKKNKTNPS</sequence>
<keyword evidence="1" id="KW-1133">Transmembrane helix</keyword>
<dbReference type="Proteomes" id="UP001157915">
    <property type="component" value="Unassembled WGS sequence"/>
</dbReference>
<evidence type="ECO:0000313" key="2">
    <source>
        <dbReference type="EMBL" id="SMP25220.1"/>
    </source>
</evidence>
<evidence type="ECO:0000313" key="3">
    <source>
        <dbReference type="Proteomes" id="UP001157915"/>
    </source>
</evidence>
<keyword evidence="3" id="KW-1185">Reference proteome</keyword>
<proteinExistence type="predicted"/>
<keyword evidence="1" id="KW-0812">Transmembrane</keyword>
<gene>
    <name evidence="2" type="ORF">SAMN06265367_104152</name>
</gene>
<comment type="caution">
    <text evidence="2">The sequence shown here is derived from an EMBL/GenBank/DDBJ whole genome shotgun (WGS) entry which is preliminary data.</text>
</comment>
<protein>
    <recommendedName>
        <fullName evidence="4">Phage shock protein C (PspC) family protein</fullName>
    </recommendedName>
</protein>
<evidence type="ECO:0008006" key="4">
    <source>
        <dbReference type="Google" id="ProtNLM"/>
    </source>
</evidence>
<reference evidence="2 3" key="1">
    <citation type="submission" date="2017-05" db="EMBL/GenBank/DDBJ databases">
        <authorList>
            <person name="Varghese N."/>
            <person name="Submissions S."/>
        </authorList>
    </citation>
    <scope>NUCLEOTIDE SEQUENCE [LARGE SCALE GENOMIC DNA]</scope>
    <source>
        <strain evidence="2 3">DSM 15360</strain>
    </source>
</reference>
<name>A0ABY1P4D4_9BACT</name>
<feature type="transmembrane region" description="Helical" evidence="1">
    <location>
        <begin position="37"/>
        <end position="62"/>
    </location>
</feature>
<feature type="transmembrane region" description="Helical" evidence="1">
    <location>
        <begin position="124"/>
        <end position="146"/>
    </location>
</feature>